<dbReference type="InterPro" id="IPR050652">
    <property type="entry name" value="AN1_A20_ZnFinger"/>
</dbReference>
<dbReference type="EMBL" id="QZWG01000012">
    <property type="protein sequence ID" value="RZB76496.1"/>
    <property type="molecule type" value="Genomic_DNA"/>
</dbReference>
<protein>
    <submittedName>
        <fullName evidence="9">Zinc finger A20 and AN1 domain-containing stress-associated protein 3</fullName>
    </submittedName>
</protein>
<keyword evidence="3 5" id="KW-0863">Zinc-finger</keyword>
<dbReference type="InterPro" id="IPR000058">
    <property type="entry name" value="Znf_AN1"/>
</dbReference>
<evidence type="ECO:0000256" key="2">
    <source>
        <dbReference type="ARBA" id="ARBA00022723"/>
    </source>
</evidence>
<dbReference type="SMART" id="SM00259">
    <property type="entry name" value="ZnF_A20"/>
    <property type="match status" value="1"/>
</dbReference>
<feature type="region of interest" description="Disordered" evidence="6">
    <location>
        <begin position="293"/>
        <end position="328"/>
    </location>
</feature>
<evidence type="ECO:0000256" key="1">
    <source>
        <dbReference type="ARBA" id="ARBA00003732"/>
    </source>
</evidence>
<dbReference type="PROSITE" id="PS51039">
    <property type="entry name" value="ZF_AN1"/>
    <property type="match status" value="1"/>
</dbReference>
<dbReference type="Gene3D" id="4.10.1110.10">
    <property type="entry name" value="AN1-like Zinc finger"/>
    <property type="match status" value="1"/>
</dbReference>
<accession>A0A445HS49</accession>
<dbReference type="SMART" id="SM00154">
    <property type="entry name" value="ZnF_AN1"/>
    <property type="match status" value="1"/>
</dbReference>
<evidence type="ECO:0000259" key="7">
    <source>
        <dbReference type="PROSITE" id="PS51036"/>
    </source>
</evidence>
<dbReference type="Gene3D" id="1.20.5.4770">
    <property type="match status" value="1"/>
</dbReference>
<feature type="compositionally biased region" description="Basic and acidic residues" evidence="6">
    <location>
        <begin position="319"/>
        <end position="328"/>
    </location>
</feature>
<reference evidence="9 10" key="1">
    <citation type="submission" date="2018-09" db="EMBL/GenBank/DDBJ databases">
        <title>A high-quality reference genome of wild soybean provides a powerful tool to mine soybean genomes.</title>
        <authorList>
            <person name="Xie M."/>
            <person name="Chung C.Y.L."/>
            <person name="Li M.-W."/>
            <person name="Wong F.-L."/>
            <person name="Chan T.-F."/>
            <person name="Lam H.-M."/>
        </authorList>
    </citation>
    <scope>NUCLEOTIDE SEQUENCE [LARGE SCALE GENOMIC DNA]</scope>
    <source>
        <strain evidence="10">cv. W05</strain>
        <tissue evidence="9">Hypocotyl of etiolated seedlings</tissue>
    </source>
</reference>
<dbReference type="InterPro" id="IPR035896">
    <property type="entry name" value="AN1-like_Znf"/>
</dbReference>
<keyword evidence="4" id="KW-0862">Zinc</keyword>
<dbReference type="PROSITE" id="PS51036">
    <property type="entry name" value="ZF_A20"/>
    <property type="match status" value="1"/>
</dbReference>
<evidence type="ECO:0000313" key="9">
    <source>
        <dbReference type="EMBL" id="RZB76496.1"/>
    </source>
</evidence>
<feature type="compositionally biased region" description="Acidic residues" evidence="6">
    <location>
        <begin position="158"/>
        <end position="177"/>
    </location>
</feature>
<gene>
    <name evidence="9" type="ORF">D0Y65_034796</name>
</gene>
<keyword evidence="10" id="KW-1185">Reference proteome</keyword>
<dbReference type="AlphaFoldDB" id="A0A445HS49"/>
<evidence type="ECO:0000259" key="8">
    <source>
        <dbReference type="PROSITE" id="PS51039"/>
    </source>
</evidence>
<name>A0A445HS49_GLYSO</name>
<dbReference type="PANTHER" id="PTHR10634:SF98">
    <property type="entry name" value="ZINC FINGER A20 AND AN1 DOMAIN-CONTAINING STRESS-ASSOCIATED PROTEIN 3"/>
    <property type="match status" value="1"/>
</dbReference>
<dbReference type="SUPFAM" id="SSF57716">
    <property type="entry name" value="Glucocorticoid receptor-like (DNA-binding domain)"/>
    <property type="match status" value="1"/>
</dbReference>
<comment type="function">
    <text evidence="1">May be involved in environmental stress response.</text>
</comment>
<dbReference type="FunFam" id="4.10.1110.10:FF:000001">
    <property type="entry name" value="Zinc finger AN1-type containing 6"/>
    <property type="match status" value="1"/>
</dbReference>
<dbReference type="Proteomes" id="UP000289340">
    <property type="component" value="Chromosome 12"/>
</dbReference>
<dbReference type="Pfam" id="PF01428">
    <property type="entry name" value="zf-AN1"/>
    <property type="match status" value="1"/>
</dbReference>
<dbReference type="SUPFAM" id="SSF118310">
    <property type="entry name" value="AN1-like Zinc finger"/>
    <property type="match status" value="1"/>
</dbReference>
<comment type="caution">
    <text evidence="9">The sequence shown here is derived from an EMBL/GenBank/DDBJ whole genome shotgun (WGS) entry which is preliminary data.</text>
</comment>
<organism evidence="9 10">
    <name type="scientific">Glycine soja</name>
    <name type="common">Wild soybean</name>
    <dbReference type="NCBI Taxonomy" id="3848"/>
    <lineage>
        <taxon>Eukaryota</taxon>
        <taxon>Viridiplantae</taxon>
        <taxon>Streptophyta</taxon>
        <taxon>Embryophyta</taxon>
        <taxon>Tracheophyta</taxon>
        <taxon>Spermatophyta</taxon>
        <taxon>Magnoliopsida</taxon>
        <taxon>eudicotyledons</taxon>
        <taxon>Gunneridae</taxon>
        <taxon>Pentapetalae</taxon>
        <taxon>rosids</taxon>
        <taxon>fabids</taxon>
        <taxon>Fabales</taxon>
        <taxon>Fabaceae</taxon>
        <taxon>Papilionoideae</taxon>
        <taxon>50 kb inversion clade</taxon>
        <taxon>NPAAA clade</taxon>
        <taxon>indigoferoid/millettioid clade</taxon>
        <taxon>Phaseoleae</taxon>
        <taxon>Glycine</taxon>
        <taxon>Glycine subgen. Soja</taxon>
    </lineage>
</organism>
<evidence type="ECO:0000313" key="10">
    <source>
        <dbReference type="Proteomes" id="UP000289340"/>
    </source>
</evidence>
<evidence type="ECO:0000256" key="5">
    <source>
        <dbReference type="PROSITE-ProRule" id="PRU00449"/>
    </source>
</evidence>
<feature type="region of interest" description="Disordered" evidence="6">
    <location>
        <begin position="156"/>
        <end position="181"/>
    </location>
</feature>
<feature type="compositionally biased region" description="Low complexity" evidence="6">
    <location>
        <begin position="298"/>
        <end position="318"/>
    </location>
</feature>
<keyword evidence="2" id="KW-0479">Metal-binding</keyword>
<feature type="domain" description="AN1-type" evidence="8">
    <location>
        <begin position="329"/>
        <end position="375"/>
    </location>
</feature>
<dbReference type="PANTHER" id="PTHR10634">
    <property type="entry name" value="AN1-TYPE ZINC FINGER PROTEIN"/>
    <property type="match status" value="1"/>
</dbReference>
<sequence length="394" mass="44445">MTHAQPGPIDGSLLRLQHNHISNQVWEGEERMLGLKIDELPVAGVSTDDSSYHDVHRRMFDVRYIRDRAVKPLQIDIEGCLLLLQSRARDHIKHIVPHIDDLYDEEVQQGLGFPLARRTLTNVCYHFQHSAICIQPTTIELLLSSIITYHMHNMGHENEEEDDDNTNNDNGDDDGYGGDDVSQQQQTVIQMNESTAQNAYASYPVDSDFIRAAPVLKFVISPVDRFRSRFRYRGKNMAEEHRCQAPRFCANNCGFFGSPATQNMCSKCYRDFQLKEQQSSNAKMVLNQSLVPSPPPAVISQPSSSSSAAVDPSSAVVDDAPRESEEVKAPQQNRCMTCRRRVGLTGFKCRCGMMLCGTHRYPEQHACEFDFKGMGREQIAKANPVVKGEKLDKI</sequence>
<dbReference type="InterPro" id="IPR002653">
    <property type="entry name" value="Znf_A20"/>
</dbReference>
<feature type="domain" description="A20-type" evidence="7">
    <location>
        <begin position="243"/>
        <end position="277"/>
    </location>
</feature>
<dbReference type="Pfam" id="PF01754">
    <property type="entry name" value="zf-A20"/>
    <property type="match status" value="1"/>
</dbReference>
<evidence type="ECO:0000256" key="3">
    <source>
        <dbReference type="ARBA" id="ARBA00022771"/>
    </source>
</evidence>
<dbReference type="GO" id="GO:0008270">
    <property type="term" value="F:zinc ion binding"/>
    <property type="evidence" value="ECO:0007669"/>
    <property type="project" value="UniProtKB-KW"/>
</dbReference>
<proteinExistence type="predicted"/>
<evidence type="ECO:0000256" key="4">
    <source>
        <dbReference type="ARBA" id="ARBA00022833"/>
    </source>
</evidence>
<dbReference type="GO" id="GO:0003677">
    <property type="term" value="F:DNA binding"/>
    <property type="evidence" value="ECO:0007669"/>
    <property type="project" value="InterPro"/>
</dbReference>
<evidence type="ECO:0000256" key="6">
    <source>
        <dbReference type="SAM" id="MobiDB-lite"/>
    </source>
</evidence>